<dbReference type="OrthoDB" id="6092848at2759"/>
<dbReference type="AlphaFoldDB" id="A0A433TYB9"/>
<organism evidence="3 4">
    <name type="scientific">Elysia chlorotica</name>
    <name type="common">Eastern emerald elysia</name>
    <name type="synonym">Sea slug</name>
    <dbReference type="NCBI Taxonomy" id="188477"/>
    <lineage>
        <taxon>Eukaryota</taxon>
        <taxon>Metazoa</taxon>
        <taxon>Spiralia</taxon>
        <taxon>Lophotrochozoa</taxon>
        <taxon>Mollusca</taxon>
        <taxon>Gastropoda</taxon>
        <taxon>Heterobranchia</taxon>
        <taxon>Euthyneura</taxon>
        <taxon>Panpulmonata</taxon>
        <taxon>Sacoglossa</taxon>
        <taxon>Placobranchoidea</taxon>
        <taxon>Plakobranchidae</taxon>
        <taxon>Elysia</taxon>
    </lineage>
</organism>
<feature type="chain" id="PRO_5019163254" description="Ig-like domain-containing protein" evidence="2">
    <location>
        <begin position="20"/>
        <end position="337"/>
    </location>
</feature>
<keyword evidence="4" id="KW-1185">Reference proteome</keyword>
<evidence type="ECO:0000313" key="4">
    <source>
        <dbReference type="Proteomes" id="UP000271974"/>
    </source>
</evidence>
<feature type="signal peptide" evidence="2">
    <location>
        <begin position="1"/>
        <end position="19"/>
    </location>
</feature>
<protein>
    <recommendedName>
        <fullName evidence="5">Ig-like domain-containing protein</fullName>
    </recommendedName>
</protein>
<keyword evidence="1" id="KW-0812">Transmembrane</keyword>
<name>A0A433TYB9_ELYCH</name>
<reference evidence="3 4" key="1">
    <citation type="submission" date="2019-01" db="EMBL/GenBank/DDBJ databases">
        <title>A draft genome assembly of the solar-powered sea slug Elysia chlorotica.</title>
        <authorList>
            <person name="Cai H."/>
            <person name="Li Q."/>
            <person name="Fang X."/>
            <person name="Li J."/>
            <person name="Curtis N.E."/>
            <person name="Altenburger A."/>
            <person name="Shibata T."/>
            <person name="Feng M."/>
            <person name="Maeda T."/>
            <person name="Schwartz J.A."/>
            <person name="Shigenobu S."/>
            <person name="Lundholm N."/>
            <person name="Nishiyama T."/>
            <person name="Yang H."/>
            <person name="Hasebe M."/>
            <person name="Li S."/>
            <person name="Pierce S.K."/>
            <person name="Wang J."/>
        </authorList>
    </citation>
    <scope>NUCLEOTIDE SEQUENCE [LARGE SCALE GENOMIC DNA]</scope>
    <source>
        <strain evidence="3">EC2010</strain>
        <tissue evidence="3">Whole organism of an adult</tissue>
    </source>
</reference>
<evidence type="ECO:0008006" key="5">
    <source>
        <dbReference type="Google" id="ProtNLM"/>
    </source>
</evidence>
<keyword evidence="2" id="KW-0732">Signal</keyword>
<evidence type="ECO:0000256" key="2">
    <source>
        <dbReference type="SAM" id="SignalP"/>
    </source>
</evidence>
<keyword evidence="1" id="KW-1133">Transmembrane helix</keyword>
<sequence length="337" mass="38139">MRTSLWLCLALCLIWEMACIRNVNHCIGQEAPLQLQNPFDIKEELDDGFARMVWSFAAARRDASTADVVEVLVVDRAGVWPKGIRYQVFGEWGLQVNNVTMSDAGRYTATLVSKPPLEERSESFDVIVAEVPILMTDGLRVIARRTPSGQRLICGRTVSLGNPPVQLVWIAPNSTVLGGRFQRGMLTIELGKREDIYNFKCQVDFTSPAAKCIPLKKLWTSSYPRKPLRTEEITPNRVLIFVTIFVASVAGIVSLYVYQHFQRSLTEKNVEEIRPTLEWKGNDDSSCYDSENALNKFDSCSRATITVWGYLPTESTDPIYSDQYEWHREPGTFSVIN</sequence>
<dbReference type="Proteomes" id="UP000271974">
    <property type="component" value="Unassembled WGS sequence"/>
</dbReference>
<evidence type="ECO:0000313" key="3">
    <source>
        <dbReference type="EMBL" id="RUS86535.1"/>
    </source>
</evidence>
<comment type="caution">
    <text evidence="3">The sequence shown here is derived from an EMBL/GenBank/DDBJ whole genome shotgun (WGS) entry which is preliminary data.</text>
</comment>
<dbReference type="EMBL" id="RQTK01000135">
    <property type="protein sequence ID" value="RUS86535.1"/>
    <property type="molecule type" value="Genomic_DNA"/>
</dbReference>
<evidence type="ECO:0000256" key="1">
    <source>
        <dbReference type="SAM" id="Phobius"/>
    </source>
</evidence>
<proteinExistence type="predicted"/>
<feature type="transmembrane region" description="Helical" evidence="1">
    <location>
        <begin position="238"/>
        <end position="258"/>
    </location>
</feature>
<keyword evidence="1" id="KW-0472">Membrane</keyword>
<gene>
    <name evidence="3" type="ORF">EGW08_005674</name>
</gene>
<accession>A0A433TYB9</accession>